<reference evidence="2 3" key="1">
    <citation type="journal article" date="2016" name="Genome Biol. Evol.">
        <title>Gene Family Evolution Reflects Adaptation to Soil Environmental Stressors in the Genome of the Collembolan Orchesella cincta.</title>
        <authorList>
            <person name="Faddeeva-Vakhrusheva A."/>
            <person name="Derks M.F."/>
            <person name="Anvar S.Y."/>
            <person name="Agamennone V."/>
            <person name="Suring W."/>
            <person name="Smit S."/>
            <person name="van Straalen N.M."/>
            <person name="Roelofs D."/>
        </authorList>
    </citation>
    <scope>NUCLEOTIDE SEQUENCE [LARGE SCALE GENOMIC DNA]</scope>
    <source>
        <tissue evidence="2">Mixed pool</tissue>
    </source>
</reference>
<protein>
    <submittedName>
        <fullName evidence="2">Alpha-conotoxin S1</fullName>
    </submittedName>
</protein>
<keyword evidence="1" id="KW-0732">Signal</keyword>
<dbReference type="AlphaFoldDB" id="A0A1D2M671"/>
<dbReference type="Proteomes" id="UP000094527">
    <property type="component" value="Unassembled WGS sequence"/>
</dbReference>
<accession>A0A1D2M671</accession>
<keyword evidence="3" id="KW-1185">Reference proteome</keyword>
<evidence type="ECO:0000313" key="2">
    <source>
        <dbReference type="EMBL" id="ODM88477.1"/>
    </source>
</evidence>
<evidence type="ECO:0000313" key="3">
    <source>
        <dbReference type="Proteomes" id="UP000094527"/>
    </source>
</evidence>
<gene>
    <name evidence="2" type="ORF">Ocin01_18205</name>
</gene>
<feature type="chain" id="PRO_5008903511" evidence="1">
    <location>
        <begin position="25"/>
        <end position="68"/>
    </location>
</feature>
<name>A0A1D2M671_ORCCI</name>
<proteinExistence type="predicted"/>
<comment type="caution">
    <text evidence="2">The sequence shown here is derived from an EMBL/GenBank/DDBJ whole genome shotgun (WGS) entry which is preliminary data.</text>
</comment>
<organism evidence="2 3">
    <name type="scientific">Orchesella cincta</name>
    <name type="common">Springtail</name>
    <name type="synonym">Podura cincta</name>
    <dbReference type="NCBI Taxonomy" id="48709"/>
    <lineage>
        <taxon>Eukaryota</taxon>
        <taxon>Metazoa</taxon>
        <taxon>Ecdysozoa</taxon>
        <taxon>Arthropoda</taxon>
        <taxon>Hexapoda</taxon>
        <taxon>Collembola</taxon>
        <taxon>Entomobryomorpha</taxon>
        <taxon>Entomobryoidea</taxon>
        <taxon>Orchesellidae</taxon>
        <taxon>Orchesellinae</taxon>
        <taxon>Orchesella</taxon>
    </lineage>
</organism>
<evidence type="ECO:0000256" key="1">
    <source>
        <dbReference type="SAM" id="SignalP"/>
    </source>
</evidence>
<sequence length="68" mass="7075">MAKLGGNTILIIFLFAIICSAILAYPQEGGEGGSGKCGKNGQSCANTTCCPNYACYNYNKKCGPFLDG</sequence>
<dbReference type="EMBL" id="LJIJ01003543">
    <property type="protein sequence ID" value="ODM88477.1"/>
    <property type="molecule type" value="Genomic_DNA"/>
</dbReference>
<feature type="signal peptide" evidence="1">
    <location>
        <begin position="1"/>
        <end position="24"/>
    </location>
</feature>